<proteinExistence type="inferred from homology"/>
<dbReference type="EMBL" id="MAYT01000001">
    <property type="protein sequence ID" value="OCA92345.1"/>
    <property type="molecule type" value="Genomic_DNA"/>
</dbReference>
<dbReference type="AlphaFoldDB" id="A0A1B9B8C3"/>
<dbReference type="Pfam" id="PF00011">
    <property type="entry name" value="HSP20"/>
    <property type="match status" value="1"/>
</dbReference>
<gene>
    <name evidence="4" type="ORF">A8F95_01095</name>
</gene>
<name>A0A1B9B8C3_9BACI</name>
<dbReference type="InterPro" id="IPR002068">
    <property type="entry name" value="A-crystallin/Hsp20_dom"/>
</dbReference>
<evidence type="ECO:0000256" key="1">
    <source>
        <dbReference type="PROSITE-ProRule" id="PRU00285"/>
    </source>
</evidence>
<comment type="similarity">
    <text evidence="1 2">Belongs to the small heat shock protein (HSP20) family.</text>
</comment>
<feature type="domain" description="SHSP" evidence="3">
    <location>
        <begin position="36"/>
        <end position="147"/>
    </location>
</feature>
<evidence type="ECO:0000313" key="4">
    <source>
        <dbReference type="EMBL" id="OCA92345.1"/>
    </source>
</evidence>
<comment type="caution">
    <text evidence="4">The sequence shown here is derived from an EMBL/GenBank/DDBJ whole genome shotgun (WGS) entry which is preliminary data.</text>
</comment>
<sequence>MVSRKNNLPKLLDGSLYHLVKTIDSFFDEPFKQFDAFFHHNLFKIDWYETSSDVIVEAELPGYKREQIQIEILGDRLRIAVENAQLAEMTPFEQSYPHQYHASQRMERFITLPFLISEKETRATYKDGVLRIITPKQHSAKRFINIE</sequence>
<evidence type="ECO:0000313" key="5">
    <source>
        <dbReference type="Proteomes" id="UP000092578"/>
    </source>
</evidence>
<accession>A0A1B9B8C3</accession>
<dbReference type="PROSITE" id="PS01031">
    <property type="entry name" value="SHSP"/>
    <property type="match status" value="1"/>
</dbReference>
<dbReference type="InterPro" id="IPR008978">
    <property type="entry name" value="HSP20-like_chaperone"/>
</dbReference>
<dbReference type="PANTHER" id="PTHR11527">
    <property type="entry name" value="HEAT-SHOCK PROTEIN 20 FAMILY MEMBER"/>
    <property type="match status" value="1"/>
</dbReference>
<organism evidence="4 5">
    <name type="scientific">Pseudobacillus wudalianchiensis</name>
    <dbReference type="NCBI Taxonomy" id="1743143"/>
    <lineage>
        <taxon>Bacteria</taxon>
        <taxon>Bacillati</taxon>
        <taxon>Bacillota</taxon>
        <taxon>Bacilli</taxon>
        <taxon>Bacillales</taxon>
        <taxon>Bacillaceae</taxon>
        <taxon>Pseudobacillus</taxon>
    </lineage>
</organism>
<evidence type="ECO:0000256" key="2">
    <source>
        <dbReference type="RuleBase" id="RU003616"/>
    </source>
</evidence>
<dbReference type="CDD" id="cd06464">
    <property type="entry name" value="ACD_sHsps-like"/>
    <property type="match status" value="1"/>
</dbReference>
<dbReference type="Gene3D" id="2.60.40.790">
    <property type="match status" value="1"/>
</dbReference>
<protein>
    <recommendedName>
        <fullName evidence="3">SHSP domain-containing protein</fullName>
    </recommendedName>
</protein>
<dbReference type="InterPro" id="IPR031107">
    <property type="entry name" value="Small_HSP"/>
</dbReference>
<keyword evidence="5" id="KW-1185">Reference proteome</keyword>
<evidence type="ECO:0000259" key="3">
    <source>
        <dbReference type="PROSITE" id="PS01031"/>
    </source>
</evidence>
<dbReference type="Proteomes" id="UP000092578">
    <property type="component" value="Unassembled WGS sequence"/>
</dbReference>
<reference evidence="5" key="1">
    <citation type="submission" date="2016-05" db="EMBL/GenBank/DDBJ databases">
        <authorList>
            <person name="Liu B."/>
            <person name="Wang J."/>
            <person name="Zhu Y."/>
            <person name="Liu G."/>
            <person name="Chen Q."/>
            <person name="Chen Z."/>
            <person name="Lan J."/>
            <person name="Che J."/>
            <person name="Ge C."/>
            <person name="Shi H."/>
            <person name="Pan Z."/>
            <person name="Liu X."/>
        </authorList>
    </citation>
    <scope>NUCLEOTIDE SEQUENCE [LARGE SCALE GENOMIC DNA]</scope>
    <source>
        <strain evidence="5">FJAT-27215</strain>
    </source>
</reference>
<dbReference type="SUPFAM" id="SSF49764">
    <property type="entry name" value="HSP20-like chaperones"/>
    <property type="match status" value="1"/>
</dbReference>
<dbReference type="RefSeq" id="WP_065408862.1">
    <property type="nucleotide sequence ID" value="NZ_MAYT01000001.1"/>
</dbReference>